<organism evidence="3 4">
    <name type="scientific">Acidiferrimicrobium australe</name>
    <dbReference type="NCBI Taxonomy" id="2664430"/>
    <lineage>
        <taxon>Bacteria</taxon>
        <taxon>Bacillati</taxon>
        <taxon>Actinomycetota</taxon>
        <taxon>Acidimicrobiia</taxon>
        <taxon>Acidimicrobiales</taxon>
        <taxon>Acidimicrobiaceae</taxon>
        <taxon>Acidiferrimicrobium</taxon>
    </lineage>
</organism>
<dbReference type="Proteomes" id="UP000437736">
    <property type="component" value="Unassembled WGS sequence"/>
</dbReference>
<dbReference type="Pfam" id="PF01610">
    <property type="entry name" value="DDE_Tnp_ISL3"/>
    <property type="match status" value="1"/>
</dbReference>
<reference evidence="3 4" key="1">
    <citation type="submission" date="2019-11" db="EMBL/GenBank/DDBJ databases">
        <title>Acidiferrimicrobium australis gen. nov., sp. nov., an acidophilic and obligately heterotrophic, member of the Actinobacteria that catalyses dissimilatory oxido- reduction of iron isolated from metal-rich acidic water in Chile.</title>
        <authorList>
            <person name="Gonzalez D."/>
            <person name="Huber K."/>
            <person name="Hedrich S."/>
            <person name="Rojas-Villalobos C."/>
            <person name="Quatrini R."/>
            <person name="Dinamarca M.A."/>
            <person name="Schwarz A."/>
            <person name="Canales C."/>
            <person name="Nancucheo I."/>
        </authorList>
    </citation>
    <scope>NUCLEOTIDE SEQUENCE [LARGE SCALE GENOMIC DNA]</scope>
    <source>
        <strain evidence="3 4">USS-CCA1</strain>
    </source>
</reference>
<dbReference type="InterPro" id="IPR047951">
    <property type="entry name" value="Transpos_ISL3"/>
</dbReference>
<gene>
    <name evidence="3" type="ORF">GHK86_00710</name>
</gene>
<evidence type="ECO:0000259" key="2">
    <source>
        <dbReference type="Pfam" id="PF13542"/>
    </source>
</evidence>
<feature type="domain" description="Transposase IS204/IS1001/IS1096/IS1165 DDE" evidence="1">
    <location>
        <begin position="137"/>
        <end position="387"/>
    </location>
</feature>
<comment type="caution">
    <text evidence="3">The sequence shown here is derived from an EMBL/GenBank/DDBJ whole genome shotgun (WGS) entry which is preliminary data.</text>
</comment>
<dbReference type="Pfam" id="PF13542">
    <property type="entry name" value="HTH_Tnp_ISL3"/>
    <property type="match status" value="1"/>
</dbReference>
<name>A0ABW9QNS5_9ACTN</name>
<feature type="domain" description="Transposase IS204/IS1001/IS1096/IS1165 helix-turn-helix" evidence="2">
    <location>
        <begin position="72"/>
        <end position="114"/>
    </location>
</feature>
<protein>
    <submittedName>
        <fullName evidence="3">ISL3 family transposase</fullName>
    </submittedName>
</protein>
<evidence type="ECO:0000313" key="4">
    <source>
        <dbReference type="Proteomes" id="UP000437736"/>
    </source>
</evidence>
<sequence>MNTPLGNNANVDTRPWCHRCGGPSRVKDRDAVVLADLPCFGRPARLVWQKFRLCCPDGDCEMGSWTWEDPRIAVARQAMTDRAGRWATWQVGRLGRTVAEVARELGCDWHTVNDTVLSYGTALVDHPDRIAAVVEALGLDETLFCRRGERHRQEFVTSIVDVSPNRPAQLLDVVAGRAASGPTDWINARPESWRAQIRWGVLDLSGPYRKTFDDALPDAGQVADPFHVIKLANHKLDECRRRVQNETLGHRGRKDDPLYRVRRLLTKAPERIDEKGEAKLLGLLDAGDPKGEVRDAWHAKEVVRSIYDIDDAALAEQFVCELAIDLQHEDRPIEVRSLGRTLARWFDEITNWHKAFVSNGPTEAIIIERIKRIGFGFRSLPHYRIRVLLYAGRPNWDLFPTITPR</sequence>
<dbReference type="InterPro" id="IPR002560">
    <property type="entry name" value="Transposase_DDE"/>
</dbReference>
<dbReference type="PANTHER" id="PTHR33498">
    <property type="entry name" value="TRANSPOSASE FOR INSERTION SEQUENCE ELEMENT IS1557"/>
    <property type="match status" value="1"/>
</dbReference>
<dbReference type="PANTHER" id="PTHR33498:SF1">
    <property type="entry name" value="TRANSPOSASE FOR INSERTION SEQUENCE ELEMENT IS1557"/>
    <property type="match status" value="1"/>
</dbReference>
<evidence type="ECO:0000259" key="1">
    <source>
        <dbReference type="Pfam" id="PF01610"/>
    </source>
</evidence>
<keyword evidence="4" id="KW-1185">Reference proteome</keyword>
<accession>A0ABW9QNS5</accession>
<dbReference type="NCBIfam" id="NF033550">
    <property type="entry name" value="transpos_ISL3"/>
    <property type="match status" value="1"/>
</dbReference>
<evidence type="ECO:0000313" key="3">
    <source>
        <dbReference type="EMBL" id="MST31252.1"/>
    </source>
</evidence>
<proteinExistence type="predicted"/>
<dbReference type="EMBL" id="WJHE01000026">
    <property type="protein sequence ID" value="MST31252.1"/>
    <property type="molecule type" value="Genomic_DNA"/>
</dbReference>
<dbReference type="InterPro" id="IPR032877">
    <property type="entry name" value="Transposase_HTH"/>
</dbReference>